<comment type="caution">
    <text evidence="1">The sequence shown here is derived from an EMBL/GenBank/DDBJ whole genome shotgun (WGS) entry which is preliminary data.</text>
</comment>
<dbReference type="EMBL" id="RIBZ01000869">
    <property type="protein sequence ID" value="RNF81147.1"/>
    <property type="molecule type" value="Genomic_DNA"/>
</dbReference>
<dbReference type="AlphaFoldDB" id="A0A3M8SIH7"/>
<sequence>MTNGAELTARFIANHLGGAGLSPRGQVQGKTSLSPDVAQLLAQRADNRIHIADADPTPITESLTHPLPDYTPIILDCPPSSPRPADGLASLVWEEQLRILGLPEGEDRAR</sequence>
<name>A0A3M8SIH7_9ACTN</name>
<protein>
    <submittedName>
        <fullName evidence="1">ParA family protein</fullName>
    </submittedName>
</protein>
<evidence type="ECO:0000313" key="1">
    <source>
        <dbReference type="EMBL" id="RNF81147.1"/>
    </source>
</evidence>
<proteinExistence type="predicted"/>
<organism evidence="1 2">
    <name type="scientific">Streptomyces botrytidirepellens</name>
    <dbReference type="NCBI Taxonomy" id="2486417"/>
    <lineage>
        <taxon>Bacteria</taxon>
        <taxon>Bacillati</taxon>
        <taxon>Actinomycetota</taxon>
        <taxon>Actinomycetes</taxon>
        <taxon>Kitasatosporales</taxon>
        <taxon>Streptomycetaceae</taxon>
        <taxon>Streptomyces</taxon>
    </lineage>
</organism>
<accession>A0A3M8SIH7</accession>
<keyword evidence="2" id="KW-1185">Reference proteome</keyword>
<reference evidence="1 2" key="1">
    <citation type="submission" date="2018-11" db="EMBL/GenBank/DDBJ databases">
        <title>The Potential of Streptomyces as Biocontrol Agents against the Tomato grey mould, Botrytis cinerea (Gray mold) Frontiers in Microbiology.</title>
        <authorList>
            <person name="Li D."/>
        </authorList>
    </citation>
    <scope>NUCLEOTIDE SEQUENCE [LARGE SCALE GENOMIC DNA]</scope>
    <source>
        <strain evidence="1 2">NEAU-LD23</strain>
    </source>
</reference>
<gene>
    <name evidence="1" type="ORF">EEJ42_47035</name>
</gene>
<evidence type="ECO:0000313" key="2">
    <source>
        <dbReference type="Proteomes" id="UP000275401"/>
    </source>
</evidence>
<dbReference type="Proteomes" id="UP000275401">
    <property type="component" value="Unassembled WGS sequence"/>
</dbReference>